<accession>A0A645GN22</accession>
<dbReference type="EMBL" id="VSSQ01077118">
    <property type="protein sequence ID" value="MPN27289.1"/>
    <property type="molecule type" value="Genomic_DNA"/>
</dbReference>
<organism evidence="1">
    <name type="scientific">bioreactor metagenome</name>
    <dbReference type="NCBI Taxonomy" id="1076179"/>
    <lineage>
        <taxon>unclassified sequences</taxon>
        <taxon>metagenomes</taxon>
        <taxon>ecological metagenomes</taxon>
    </lineage>
</organism>
<name>A0A645GN22_9ZZZZ</name>
<protein>
    <submittedName>
        <fullName evidence="1">Uncharacterized protein</fullName>
    </submittedName>
</protein>
<proteinExistence type="predicted"/>
<reference evidence="1" key="1">
    <citation type="submission" date="2019-08" db="EMBL/GenBank/DDBJ databases">
        <authorList>
            <person name="Kucharzyk K."/>
            <person name="Murdoch R.W."/>
            <person name="Higgins S."/>
            <person name="Loffler F."/>
        </authorList>
    </citation>
    <scope>NUCLEOTIDE SEQUENCE</scope>
</reference>
<evidence type="ECO:0000313" key="1">
    <source>
        <dbReference type="EMBL" id="MPN27289.1"/>
    </source>
</evidence>
<gene>
    <name evidence="1" type="ORF">SDC9_174720</name>
</gene>
<sequence>MVVRHCCLNRFGRQGFRTIEEGINAAARDIPIFVLQYRKHFLFPHLMICEFKDFVGVRVSLVYLTVIEHRDPVVALK</sequence>
<comment type="caution">
    <text evidence="1">The sequence shown here is derived from an EMBL/GenBank/DDBJ whole genome shotgun (WGS) entry which is preliminary data.</text>
</comment>
<dbReference type="AlphaFoldDB" id="A0A645GN22"/>